<reference evidence="7" key="1">
    <citation type="submission" date="2024-06" db="EMBL/GenBank/DDBJ databases">
        <authorList>
            <person name="Sun Y."/>
        </authorList>
    </citation>
    <scope>NUCLEOTIDE SEQUENCE</scope>
    <source>
        <strain evidence="7">IGA1.0</strain>
    </source>
</reference>
<dbReference type="InterPro" id="IPR003660">
    <property type="entry name" value="HAMP_dom"/>
</dbReference>
<dbReference type="PANTHER" id="PTHR45138">
    <property type="entry name" value="REGULATORY COMPONENTS OF SENSORY TRANSDUCTION SYSTEM"/>
    <property type="match status" value="1"/>
</dbReference>
<dbReference type="EMBL" id="CP157948">
    <property type="protein sequence ID" value="XBS88685.1"/>
    <property type="molecule type" value="Genomic_DNA"/>
</dbReference>
<evidence type="ECO:0000256" key="2">
    <source>
        <dbReference type="ARBA" id="ARBA00012528"/>
    </source>
</evidence>
<feature type="domain" description="HAMP" evidence="5">
    <location>
        <begin position="210"/>
        <end position="262"/>
    </location>
</feature>
<accession>A0AAU7QGI5</accession>
<sequence>MGRSPEALLRRLSVRQRMTAIIALLLLPLAVLSAVSMMVLNEQEMAFRDSVEESVHGLLPLTTLEHYLQQALVDELLAESHDSVPDFAGLTQNVDNSFSSIQLGANAKDVPKQVIDDAQKAWVQARPSIRRLVEQVHARHVSGAPASANTRIELERAIQDVSSARASLAGVLKARYEHAAAQRSRQLHWLMWSWLITLAVAAVLIVIFLRSLLRPLQALTQAARHIEEGQAGVRVDVDGRDELAVLAECFNRMTASWETTQGHLQTEAIKDPLTGVLNRRGILSQLDAELDLHRLRQQPLSVLAMDLDRFKFINDHYGHSTGDRALTWVATTMRGLLREHDHLGRHGGDEFIAVLPNTSHAAASEIAARIGQLVREGAAREAAYPEVTIGVATAPEDGDLAASLLEAADARLYTQKKHRHTGSPASATSPPTQ</sequence>
<dbReference type="EC" id="2.7.7.65" evidence="2"/>
<dbReference type="PANTHER" id="PTHR45138:SF9">
    <property type="entry name" value="DIGUANYLATE CYCLASE DGCM-RELATED"/>
    <property type="match status" value="1"/>
</dbReference>
<keyword evidence="7" id="KW-0808">Transferase</keyword>
<dbReference type="SMART" id="SM00304">
    <property type="entry name" value="HAMP"/>
    <property type="match status" value="1"/>
</dbReference>
<dbReference type="SMART" id="SM00267">
    <property type="entry name" value="GGDEF"/>
    <property type="match status" value="1"/>
</dbReference>
<dbReference type="PROSITE" id="PS50885">
    <property type="entry name" value="HAMP"/>
    <property type="match status" value="1"/>
</dbReference>
<evidence type="ECO:0000256" key="4">
    <source>
        <dbReference type="SAM" id="Phobius"/>
    </source>
</evidence>
<name>A0AAU7QGI5_9GAMM</name>
<keyword evidence="4" id="KW-0812">Transmembrane</keyword>
<dbReference type="SUPFAM" id="SSF158472">
    <property type="entry name" value="HAMP domain-like"/>
    <property type="match status" value="1"/>
</dbReference>
<keyword evidence="7" id="KW-0548">Nucleotidyltransferase</keyword>
<keyword evidence="4" id="KW-0472">Membrane</keyword>
<dbReference type="GO" id="GO:0052621">
    <property type="term" value="F:diguanylate cyclase activity"/>
    <property type="evidence" value="ECO:0007669"/>
    <property type="project" value="UniProtKB-EC"/>
</dbReference>
<dbReference type="InterPro" id="IPR000160">
    <property type="entry name" value="GGDEF_dom"/>
</dbReference>
<dbReference type="PROSITE" id="PS50887">
    <property type="entry name" value="GGDEF"/>
    <property type="match status" value="1"/>
</dbReference>
<dbReference type="GO" id="GO:0005886">
    <property type="term" value="C:plasma membrane"/>
    <property type="evidence" value="ECO:0007669"/>
    <property type="project" value="TreeGrafter"/>
</dbReference>
<evidence type="ECO:0000259" key="6">
    <source>
        <dbReference type="PROSITE" id="PS50887"/>
    </source>
</evidence>
<proteinExistence type="predicted"/>
<feature type="transmembrane region" description="Helical" evidence="4">
    <location>
        <begin position="20"/>
        <end position="40"/>
    </location>
</feature>
<dbReference type="Pfam" id="PF00990">
    <property type="entry name" value="GGDEF"/>
    <property type="match status" value="1"/>
</dbReference>
<evidence type="ECO:0000313" key="7">
    <source>
        <dbReference type="EMBL" id="XBS88685.1"/>
    </source>
</evidence>
<dbReference type="FunFam" id="3.30.70.270:FF:000001">
    <property type="entry name" value="Diguanylate cyclase domain protein"/>
    <property type="match status" value="1"/>
</dbReference>
<gene>
    <name evidence="7" type="ORF">ABNK63_09690</name>
</gene>
<dbReference type="InterPro" id="IPR029787">
    <property type="entry name" value="Nucleotide_cyclase"/>
</dbReference>
<dbReference type="CDD" id="cd06225">
    <property type="entry name" value="HAMP"/>
    <property type="match status" value="1"/>
</dbReference>
<dbReference type="InterPro" id="IPR050469">
    <property type="entry name" value="Diguanylate_Cyclase"/>
</dbReference>
<dbReference type="AlphaFoldDB" id="A0AAU7QGI5"/>
<dbReference type="InterPro" id="IPR043128">
    <property type="entry name" value="Rev_trsase/Diguanyl_cyclase"/>
</dbReference>
<evidence type="ECO:0000256" key="1">
    <source>
        <dbReference type="ARBA" id="ARBA00001946"/>
    </source>
</evidence>
<dbReference type="GO" id="GO:0043709">
    <property type="term" value="P:cell adhesion involved in single-species biofilm formation"/>
    <property type="evidence" value="ECO:0007669"/>
    <property type="project" value="TreeGrafter"/>
</dbReference>
<dbReference type="SUPFAM" id="SSF55073">
    <property type="entry name" value="Nucleotide cyclase"/>
    <property type="match status" value="1"/>
</dbReference>
<evidence type="ECO:0000256" key="3">
    <source>
        <dbReference type="ARBA" id="ARBA00034247"/>
    </source>
</evidence>
<feature type="transmembrane region" description="Helical" evidence="4">
    <location>
        <begin position="189"/>
        <end position="209"/>
    </location>
</feature>
<comment type="cofactor">
    <cofactor evidence="1">
        <name>Mg(2+)</name>
        <dbReference type="ChEBI" id="CHEBI:18420"/>
    </cofactor>
</comment>
<dbReference type="Pfam" id="PF00672">
    <property type="entry name" value="HAMP"/>
    <property type="match status" value="1"/>
</dbReference>
<dbReference type="GO" id="GO:0007165">
    <property type="term" value="P:signal transduction"/>
    <property type="evidence" value="ECO:0007669"/>
    <property type="project" value="InterPro"/>
</dbReference>
<dbReference type="Gene3D" id="3.30.70.270">
    <property type="match status" value="1"/>
</dbReference>
<organism evidence="7">
    <name type="scientific">Rhodanobacter sp. IGA1.0</name>
    <dbReference type="NCBI Taxonomy" id="3158582"/>
    <lineage>
        <taxon>Bacteria</taxon>
        <taxon>Pseudomonadati</taxon>
        <taxon>Pseudomonadota</taxon>
        <taxon>Gammaproteobacteria</taxon>
        <taxon>Lysobacterales</taxon>
        <taxon>Rhodanobacteraceae</taxon>
        <taxon>Rhodanobacter</taxon>
    </lineage>
</organism>
<keyword evidence="4" id="KW-1133">Transmembrane helix</keyword>
<dbReference type="Gene3D" id="6.10.340.10">
    <property type="match status" value="1"/>
</dbReference>
<comment type="catalytic activity">
    <reaction evidence="3">
        <text>2 GTP = 3',3'-c-di-GMP + 2 diphosphate</text>
        <dbReference type="Rhea" id="RHEA:24898"/>
        <dbReference type="ChEBI" id="CHEBI:33019"/>
        <dbReference type="ChEBI" id="CHEBI:37565"/>
        <dbReference type="ChEBI" id="CHEBI:58805"/>
        <dbReference type="EC" id="2.7.7.65"/>
    </reaction>
</comment>
<dbReference type="NCBIfam" id="TIGR00254">
    <property type="entry name" value="GGDEF"/>
    <property type="match status" value="1"/>
</dbReference>
<feature type="domain" description="GGDEF" evidence="6">
    <location>
        <begin position="298"/>
        <end position="431"/>
    </location>
</feature>
<dbReference type="CDD" id="cd01949">
    <property type="entry name" value="GGDEF"/>
    <property type="match status" value="1"/>
</dbReference>
<protein>
    <recommendedName>
        <fullName evidence="2">diguanylate cyclase</fullName>
        <ecNumber evidence="2">2.7.7.65</ecNumber>
    </recommendedName>
</protein>
<dbReference type="RefSeq" id="WP_350015498.1">
    <property type="nucleotide sequence ID" value="NZ_CP157948.1"/>
</dbReference>
<dbReference type="GO" id="GO:1902201">
    <property type="term" value="P:negative regulation of bacterial-type flagellum-dependent cell motility"/>
    <property type="evidence" value="ECO:0007669"/>
    <property type="project" value="TreeGrafter"/>
</dbReference>
<evidence type="ECO:0000259" key="5">
    <source>
        <dbReference type="PROSITE" id="PS50885"/>
    </source>
</evidence>